<proteinExistence type="inferred from homology"/>
<reference evidence="9" key="1">
    <citation type="journal article" date="2020" name="Nature">
        <title>Giant virus diversity and host interactions through global metagenomics.</title>
        <authorList>
            <person name="Schulz F."/>
            <person name="Roux S."/>
            <person name="Paez-Espino D."/>
            <person name="Jungbluth S."/>
            <person name="Walsh D.A."/>
            <person name="Denef V.J."/>
            <person name="McMahon K.D."/>
            <person name="Konstantinidis K.T."/>
            <person name="Eloe-Fadrosh E.A."/>
            <person name="Kyrpides N.C."/>
            <person name="Woyke T."/>
        </authorList>
    </citation>
    <scope>NUCLEOTIDE SEQUENCE</scope>
    <source>
        <strain evidence="9">GVMAG-M-3300023174-129</strain>
    </source>
</reference>
<evidence type="ECO:0000259" key="8">
    <source>
        <dbReference type="Pfam" id="PF01261"/>
    </source>
</evidence>
<dbReference type="PANTHER" id="PTHR21445">
    <property type="entry name" value="ENDONUCLEASE IV ENDODEOXYRIBONUCLEASE IV"/>
    <property type="match status" value="1"/>
</dbReference>
<keyword evidence="7" id="KW-0234">DNA repair</keyword>
<dbReference type="Pfam" id="PF01261">
    <property type="entry name" value="AP_endonuc_2"/>
    <property type="match status" value="1"/>
</dbReference>
<comment type="cofactor">
    <cofactor evidence="1">
        <name>Zn(2+)</name>
        <dbReference type="ChEBI" id="CHEBI:29105"/>
    </cofactor>
</comment>
<evidence type="ECO:0000256" key="4">
    <source>
        <dbReference type="ARBA" id="ARBA00022763"/>
    </source>
</evidence>
<dbReference type="InterPro" id="IPR013022">
    <property type="entry name" value="Xyl_isomerase-like_TIM-brl"/>
</dbReference>
<dbReference type="SMART" id="SM00518">
    <property type="entry name" value="AP2Ec"/>
    <property type="match status" value="1"/>
</dbReference>
<evidence type="ECO:0000256" key="1">
    <source>
        <dbReference type="ARBA" id="ARBA00001947"/>
    </source>
</evidence>
<dbReference type="GO" id="GO:0008081">
    <property type="term" value="F:phosphoric diester hydrolase activity"/>
    <property type="evidence" value="ECO:0007669"/>
    <property type="project" value="TreeGrafter"/>
</dbReference>
<dbReference type="NCBIfam" id="TIGR00587">
    <property type="entry name" value="nfo"/>
    <property type="match status" value="1"/>
</dbReference>
<dbReference type="AlphaFoldDB" id="A0A6C0D9X6"/>
<keyword evidence="6" id="KW-0862">Zinc</keyword>
<comment type="similarity">
    <text evidence="2">Belongs to the AP endonuclease 2 family.</text>
</comment>
<sequence length="263" mass="29061">MLNKIGPHISVKPKLTDTIKSVPSGCDCFQCFLGAPLNYNVKKLTESEVAESQKILDERNMTMYVHAPYVINLANPEKAEAGRTCLQKLLDTNARISNTHTGTVLHIGANGTIENVADQLNSMTISSPLYLENCAGEGSKLGKNMRELHQLLEATDSHRVGICVDTCHAHSSGMTDMRSSSSVVKLFDDLPEDRPVMFHLNDSKVAYHAKVDRHMPIGAGTIWSEKKDSLNTFASYAQKCGRDIVLETPSLDLSEMNWLREVD</sequence>
<dbReference type="PROSITE" id="PS51432">
    <property type="entry name" value="AP_NUCLEASE_F2_4"/>
    <property type="match status" value="1"/>
</dbReference>
<name>A0A6C0D9X6_9ZZZZ</name>
<dbReference type="InterPro" id="IPR018246">
    <property type="entry name" value="AP_endonuc_F2_Zn_BS"/>
</dbReference>
<organism evidence="9">
    <name type="scientific">viral metagenome</name>
    <dbReference type="NCBI Taxonomy" id="1070528"/>
    <lineage>
        <taxon>unclassified sequences</taxon>
        <taxon>metagenomes</taxon>
        <taxon>organismal metagenomes</taxon>
    </lineage>
</organism>
<dbReference type="PROSITE" id="PS00730">
    <property type="entry name" value="AP_NUCLEASE_F2_2"/>
    <property type="match status" value="1"/>
</dbReference>
<evidence type="ECO:0000256" key="6">
    <source>
        <dbReference type="ARBA" id="ARBA00022833"/>
    </source>
</evidence>
<dbReference type="InterPro" id="IPR036237">
    <property type="entry name" value="Xyl_isomerase-like_sf"/>
</dbReference>
<dbReference type="Gene3D" id="3.20.20.150">
    <property type="entry name" value="Divalent-metal-dependent TIM barrel enzymes"/>
    <property type="match status" value="1"/>
</dbReference>
<evidence type="ECO:0000256" key="3">
    <source>
        <dbReference type="ARBA" id="ARBA00022723"/>
    </source>
</evidence>
<evidence type="ECO:0000256" key="5">
    <source>
        <dbReference type="ARBA" id="ARBA00022801"/>
    </source>
</evidence>
<evidence type="ECO:0000313" key="9">
    <source>
        <dbReference type="EMBL" id="QHT12445.1"/>
    </source>
</evidence>
<evidence type="ECO:0000256" key="2">
    <source>
        <dbReference type="ARBA" id="ARBA00005340"/>
    </source>
</evidence>
<dbReference type="GO" id="GO:0003677">
    <property type="term" value="F:DNA binding"/>
    <property type="evidence" value="ECO:0007669"/>
    <property type="project" value="InterPro"/>
</dbReference>
<keyword evidence="4" id="KW-0227">DNA damage</keyword>
<keyword evidence="3" id="KW-0479">Metal-binding</keyword>
<dbReference type="EMBL" id="MN739545">
    <property type="protein sequence ID" value="QHT12445.1"/>
    <property type="molecule type" value="Genomic_DNA"/>
</dbReference>
<dbReference type="SUPFAM" id="SSF51658">
    <property type="entry name" value="Xylose isomerase-like"/>
    <property type="match status" value="1"/>
</dbReference>
<feature type="domain" description="Xylose isomerase-like TIM barrel" evidence="8">
    <location>
        <begin position="25"/>
        <end position="222"/>
    </location>
</feature>
<dbReference type="GO" id="GO:0003906">
    <property type="term" value="F:DNA-(apurinic or apyrimidinic site) endonuclease activity"/>
    <property type="evidence" value="ECO:0007669"/>
    <property type="project" value="TreeGrafter"/>
</dbReference>
<dbReference type="GO" id="GO:0006284">
    <property type="term" value="P:base-excision repair"/>
    <property type="evidence" value="ECO:0007669"/>
    <property type="project" value="TreeGrafter"/>
</dbReference>
<protein>
    <recommendedName>
        <fullName evidence="8">Xylose isomerase-like TIM barrel domain-containing protein</fullName>
    </recommendedName>
</protein>
<dbReference type="GO" id="GO:0008270">
    <property type="term" value="F:zinc ion binding"/>
    <property type="evidence" value="ECO:0007669"/>
    <property type="project" value="InterPro"/>
</dbReference>
<accession>A0A6C0D9X6</accession>
<evidence type="ECO:0000256" key="7">
    <source>
        <dbReference type="ARBA" id="ARBA00023204"/>
    </source>
</evidence>
<keyword evidence="5" id="KW-0378">Hydrolase</keyword>
<dbReference type="InterPro" id="IPR001719">
    <property type="entry name" value="AP_endonuc_2"/>
</dbReference>
<dbReference type="PANTHER" id="PTHR21445:SF0">
    <property type="entry name" value="APURINIC-APYRIMIDINIC ENDONUCLEASE"/>
    <property type="match status" value="1"/>
</dbReference>